<comment type="caution">
    <text evidence="1">The sequence shown here is derived from an EMBL/GenBank/DDBJ whole genome shotgun (WGS) entry which is preliminary data.</text>
</comment>
<accession>A0A834WCW8</accession>
<dbReference type="AlphaFoldDB" id="A0A834WCW8"/>
<keyword evidence="2" id="KW-1185">Reference proteome</keyword>
<evidence type="ECO:0000313" key="2">
    <source>
        <dbReference type="Proteomes" id="UP000634136"/>
    </source>
</evidence>
<proteinExistence type="predicted"/>
<gene>
    <name evidence="1" type="ORF">G2W53_024205</name>
</gene>
<name>A0A834WCW8_9FABA</name>
<reference evidence="1" key="1">
    <citation type="submission" date="2020-09" db="EMBL/GenBank/DDBJ databases">
        <title>Genome-Enabled Discovery of Anthraquinone Biosynthesis in Senna tora.</title>
        <authorList>
            <person name="Kang S.-H."/>
            <person name="Pandey R.P."/>
            <person name="Lee C.-M."/>
            <person name="Sim J.-S."/>
            <person name="Jeong J.-T."/>
            <person name="Choi B.-S."/>
            <person name="Jung M."/>
            <person name="Ginzburg D."/>
            <person name="Zhao K."/>
            <person name="Won S.Y."/>
            <person name="Oh T.-J."/>
            <person name="Yu Y."/>
            <person name="Kim N.-H."/>
            <person name="Lee O.R."/>
            <person name="Lee T.-H."/>
            <person name="Bashyal P."/>
            <person name="Kim T.-S."/>
            <person name="Lee W.-H."/>
            <person name="Kawkins C."/>
            <person name="Kim C.-K."/>
            <person name="Kim J.S."/>
            <person name="Ahn B.O."/>
            <person name="Rhee S.Y."/>
            <person name="Sohng J.K."/>
        </authorList>
    </citation>
    <scope>NUCLEOTIDE SEQUENCE</scope>
    <source>
        <tissue evidence="1">Leaf</tissue>
    </source>
</reference>
<dbReference type="EMBL" id="JAAIUW010000008">
    <property type="protein sequence ID" value="KAF7818750.1"/>
    <property type="molecule type" value="Genomic_DNA"/>
</dbReference>
<organism evidence="1 2">
    <name type="scientific">Senna tora</name>
    <dbReference type="NCBI Taxonomy" id="362788"/>
    <lineage>
        <taxon>Eukaryota</taxon>
        <taxon>Viridiplantae</taxon>
        <taxon>Streptophyta</taxon>
        <taxon>Embryophyta</taxon>
        <taxon>Tracheophyta</taxon>
        <taxon>Spermatophyta</taxon>
        <taxon>Magnoliopsida</taxon>
        <taxon>eudicotyledons</taxon>
        <taxon>Gunneridae</taxon>
        <taxon>Pentapetalae</taxon>
        <taxon>rosids</taxon>
        <taxon>fabids</taxon>
        <taxon>Fabales</taxon>
        <taxon>Fabaceae</taxon>
        <taxon>Caesalpinioideae</taxon>
        <taxon>Cassia clade</taxon>
        <taxon>Senna</taxon>
    </lineage>
</organism>
<protein>
    <submittedName>
        <fullName evidence="1">Uncharacterized protein</fullName>
    </submittedName>
</protein>
<dbReference type="Proteomes" id="UP000634136">
    <property type="component" value="Unassembled WGS sequence"/>
</dbReference>
<sequence length="29" mass="3533">MTLPCLRHSYDRNESMEIRWALQANRIEV</sequence>
<evidence type="ECO:0000313" key="1">
    <source>
        <dbReference type="EMBL" id="KAF7818750.1"/>
    </source>
</evidence>